<dbReference type="SUPFAM" id="SSF52833">
    <property type="entry name" value="Thioredoxin-like"/>
    <property type="match status" value="1"/>
</dbReference>
<proteinExistence type="predicted"/>
<dbReference type="InterPro" id="IPR021439">
    <property type="entry name" value="DUF3088"/>
</dbReference>
<sequence>MGKDVLFLLAPGFEDGPGTSWFCPYCIKVEGLLACFPAVAECVEVRRIGFAKPRRELVALLGEQAQACPVIVLADAHAAHPAARRSTATGRAYIADSDAILAYLAESCGTPRPHF</sequence>
<reference evidence="1 2" key="1">
    <citation type="submission" date="2020-08" db="EMBL/GenBank/DDBJ databases">
        <title>Genomic Encyclopedia of Type Strains, Phase IV (KMG-IV): sequencing the most valuable type-strain genomes for metagenomic binning, comparative biology and taxonomic classification.</title>
        <authorList>
            <person name="Goeker M."/>
        </authorList>
    </citation>
    <scope>NUCLEOTIDE SEQUENCE [LARGE SCALE GENOMIC DNA]</scope>
    <source>
        <strain evidence="1 2">DSM 25897</strain>
    </source>
</reference>
<dbReference type="EMBL" id="JACHHX010000014">
    <property type="protein sequence ID" value="MBB5016066.1"/>
    <property type="molecule type" value="Genomic_DNA"/>
</dbReference>
<gene>
    <name evidence="1" type="ORF">HNQ58_001976</name>
</gene>
<protein>
    <recommendedName>
        <fullName evidence="3">DUF3088 domain-containing protein</fullName>
    </recommendedName>
</protein>
<accession>A0A7W8DF37</accession>
<dbReference type="Pfam" id="PF11287">
    <property type="entry name" value="DUF3088"/>
    <property type="match status" value="1"/>
</dbReference>
<evidence type="ECO:0008006" key="3">
    <source>
        <dbReference type="Google" id="ProtNLM"/>
    </source>
</evidence>
<evidence type="ECO:0000313" key="2">
    <source>
        <dbReference type="Proteomes" id="UP000519004"/>
    </source>
</evidence>
<organism evidence="1 2">
    <name type="scientific">Rehaibacterium terrae</name>
    <dbReference type="NCBI Taxonomy" id="1341696"/>
    <lineage>
        <taxon>Bacteria</taxon>
        <taxon>Pseudomonadati</taxon>
        <taxon>Pseudomonadota</taxon>
        <taxon>Gammaproteobacteria</taxon>
        <taxon>Lysobacterales</taxon>
        <taxon>Lysobacteraceae</taxon>
        <taxon>Rehaibacterium</taxon>
    </lineage>
</organism>
<dbReference type="AlphaFoldDB" id="A0A7W8DF37"/>
<keyword evidence="2" id="KW-1185">Reference proteome</keyword>
<name>A0A7W8DF37_9GAMM</name>
<comment type="caution">
    <text evidence="1">The sequence shown here is derived from an EMBL/GenBank/DDBJ whole genome shotgun (WGS) entry which is preliminary data.</text>
</comment>
<dbReference type="Proteomes" id="UP000519004">
    <property type="component" value="Unassembled WGS sequence"/>
</dbReference>
<dbReference type="RefSeq" id="WP_183948739.1">
    <property type="nucleotide sequence ID" value="NZ_JACHHX010000014.1"/>
</dbReference>
<dbReference type="InterPro" id="IPR036249">
    <property type="entry name" value="Thioredoxin-like_sf"/>
</dbReference>
<dbReference type="Gene3D" id="3.40.30.10">
    <property type="entry name" value="Glutaredoxin"/>
    <property type="match status" value="1"/>
</dbReference>
<evidence type="ECO:0000313" key="1">
    <source>
        <dbReference type="EMBL" id="MBB5016066.1"/>
    </source>
</evidence>